<keyword evidence="2" id="KW-0963">Cytoplasm</keyword>
<dbReference type="SUPFAM" id="SSF102848">
    <property type="entry name" value="NSFL1 (p97 ATPase) cofactor p47, SEP domain"/>
    <property type="match status" value="1"/>
</dbReference>
<dbReference type="OrthoDB" id="25887at2759"/>
<evidence type="ECO:0000259" key="11">
    <source>
        <dbReference type="PROSITE" id="PS51399"/>
    </source>
</evidence>
<evidence type="ECO:0000256" key="8">
    <source>
        <dbReference type="ARBA" id="ARBA00075811"/>
    </source>
</evidence>
<protein>
    <recommendedName>
        <fullName evidence="7">UBX domain-containing protein 11</fullName>
    </recommendedName>
    <alternativeName>
        <fullName evidence="9">Socius</fullName>
    </alternativeName>
    <alternativeName>
        <fullName evidence="8">UBX domain-containing protein 5</fullName>
    </alternativeName>
</protein>
<sequence length="452" mass="49099">MEFDIYQRKYNKSSESSVITSTGATLSGSGLQCRKHADNLSSNSFTRSSEDRNAPVSRGEKPPSCSSSRSPSSKRSGGAAAAAPPAEPFIARSETMLRSPTIGRSSSKCATGAAIARTGLIAPGYGRMCTETCGPQHPLSLPAASRADPGQYGCTAGPTSGRQPKQRAVNAPLFCPNQKFQTSMAAAADNVDDDESSPTPLLTYHTAANDATTSKSKARPKKGAPPSDFELMSAMMRRVSLLERNVTSQAKEIKLRDERISALDAKLRLLTELEGTHPGCSEILERRCQQLQSQGFLEDYGLIWVGDGASEQPDSPLVRGFNMDFDLVLQRTSALNILAGEGESFVQSTATGAQFAQKDPIQLSLYRNGIVMFEGPFRSYQEHSTQRCMQDLMDGYFPSELQERFPDGVPFKCQFDDDRQTLQSCGLTTNATLLMRKSKQPHPPTEVNKANR</sequence>
<dbReference type="InterPro" id="IPR036241">
    <property type="entry name" value="NSFL1C_SEP_dom_sf"/>
</dbReference>
<accession>A0A4Z2IE59</accession>
<evidence type="ECO:0000256" key="3">
    <source>
        <dbReference type="ARBA" id="ARBA00023054"/>
    </source>
</evidence>
<evidence type="ECO:0000256" key="10">
    <source>
        <dbReference type="SAM" id="MobiDB-lite"/>
    </source>
</evidence>
<evidence type="ECO:0000256" key="2">
    <source>
        <dbReference type="ARBA" id="ARBA00022490"/>
    </source>
</evidence>
<evidence type="ECO:0000256" key="7">
    <source>
        <dbReference type="ARBA" id="ARBA00073759"/>
    </source>
</evidence>
<feature type="region of interest" description="Disordered" evidence="10">
    <location>
        <begin position="186"/>
        <end position="227"/>
    </location>
</feature>
<dbReference type="GO" id="GO:0005856">
    <property type="term" value="C:cytoskeleton"/>
    <property type="evidence" value="ECO:0007669"/>
    <property type="project" value="UniProtKB-SubCell"/>
</dbReference>
<feature type="compositionally biased region" description="Basic and acidic residues" evidence="10">
    <location>
        <begin position="48"/>
        <end position="61"/>
    </location>
</feature>
<keyword evidence="13" id="KW-1185">Reference proteome</keyword>
<organism evidence="12 13">
    <name type="scientific">Liparis tanakae</name>
    <name type="common">Tanaka's snailfish</name>
    <dbReference type="NCBI Taxonomy" id="230148"/>
    <lineage>
        <taxon>Eukaryota</taxon>
        <taxon>Metazoa</taxon>
        <taxon>Chordata</taxon>
        <taxon>Craniata</taxon>
        <taxon>Vertebrata</taxon>
        <taxon>Euteleostomi</taxon>
        <taxon>Actinopterygii</taxon>
        <taxon>Neopterygii</taxon>
        <taxon>Teleostei</taxon>
        <taxon>Neoteleostei</taxon>
        <taxon>Acanthomorphata</taxon>
        <taxon>Eupercaria</taxon>
        <taxon>Perciformes</taxon>
        <taxon>Cottioidei</taxon>
        <taxon>Cottales</taxon>
        <taxon>Liparidae</taxon>
        <taxon>Liparis</taxon>
    </lineage>
</organism>
<dbReference type="InterPro" id="IPR012989">
    <property type="entry name" value="SEP_domain"/>
</dbReference>
<dbReference type="Proteomes" id="UP000314294">
    <property type="component" value="Unassembled WGS sequence"/>
</dbReference>
<feature type="region of interest" description="Disordered" evidence="10">
    <location>
        <begin position="1"/>
        <end position="93"/>
    </location>
</feature>
<dbReference type="FunFam" id="3.30.420.210:FF:000003">
    <property type="entry name" value="UBX domain protein 11"/>
    <property type="match status" value="1"/>
</dbReference>
<feature type="compositionally biased region" description="Low complexity" evidence="10">
    <location>
        <begin position="62"/>
        <end position="84"/>
    </location>
</feature>
<dbReference type="Gene3D" id="3.30.420.210">
    <property type="entry name" value="SEP domain"/>
    <property type="match status" value="1"/>
</dbReference>
<evidence type="ECO:0000313" key="13">
    <source>
        <dbReference type="Proteomes" id="UP000314294"/>
    </source>
</evidence>
<gene>
    <name evidence="12" type="primary">Ubxn11</name>
    <name evidence="12" type="ORF">EYF80_013586</name>
</gene>
<comment type="caution">
    <text evidence="12">The sequence shown here is derived from an EMBL/GenBank/DDBJ whole genome shotgun (WGS) entry which is preliminary data.</text>
</comment>
<evidence type="ECO:0000256" key="5">
    <source>
        <dbReference type="ARBA" id="ARBA00059434"/>
    </source>
</evidence>
<dbReference type="GO" id="GO:0043161">
    <property type="term" value="P:proteasome-mediated ubiquitin-dependent protein catabolic process"/>
    <property type="evidence" value="ECO:0007669"/>
    <property type="project" value="TreeGrafter"/>
</dbReference>
<feature type="compositionally biased region" description="Polar residues" evidence="10">
    <location>
        <begin position="13"/>
        <end position="30"/>
    </location>
</feature>
<keyword evidence="4" id="KW-0206">Cytoskeleton</keyword>
<comment type="subunit">
    <text evidence="6">Interacts with GNA12, GNA13, RND1, RND2 and RND3.</text>
</comment>
<keyword evidence="3" id="KW-0175">Coiled coil</keyword>
<dbReference type="AlphaFoldDB" id="A0A4Z2IE59"/>
<name>A0A4Z2IE59_9TELE</name>
<proteinExistence type="predicted"/>
<evidence type="ECO:0000256" key="6">
    <source>
        <dbReference type="ARBA" id="ARBA00062345"/>
    </source>
</evidence>
<evidence type="ECO:0000256" key="4">
    <source>
        <dbReference type="ARBA" id="ARBA00023212"/>
    </source>
</evidence>
<evidence type="ECO:0000313" key="12">
    <source>
        <dbReference type="EMBL" id="TNN76298.1"/>
    </source>
</evidence>
<feature type="domain" description="SEP" evidence="11">
    <location>
        <begin position="358"/>
        <end position="424"/>
    </location>
</feature>
<comment type="function">
    <text evidence="5">May be involved in the reorganization of actin cytoskeleton mediated by RND1, RND2 and RND3. Promotes RHOA activation mediated by GNA12 and GNA13.</text>
</comment>
<dbReference type="Pfam" id="PF08059">
    <property type="entry name" value="SEP"/>
    <property type="match status" value="1"/>
</dbReference>
<comment type="subcellular location">
    <subcellularLocation>
        <location evidence="1">Cytoplasm</location>
        <location evidence="1">Cytoskeleton</location>
    </subcellularLocation>
</comment>
<evidence type="ECO:0000256" key="1">
    <source>
        <dbReference type="ARBA" id="ARBA00004245"/>
    </source>
</evidence>
<reference evidence="12 13" key="1">
    <citation type="submission" date="2019-03" db="EMBL/GenBank/DDBJ databases">
        <title>First draft genome of Liparis tanakae, snailfish: a comprehensive survey of snailfish specific genes.</title>
        <authorList>
            <person name="Kim W."/>
            <person name="Song I."/>
            <person name="Jeong J.-H."/>
            <person name="Kim D."/>
            <person name="Kim S."/>
            <person name="Ryu S."/>
            <person name="Song J.Y."/>
            <person name="Lee S.K."/>
        </authorList>
    </citation>
    <scope>NUCLEOTIDE SEQUENCE [LARGE SCALE GENOMIC DNA]</scope>
    <source>
        <tissue evidence="12">Muscle</tissue>
    </source>
</reference>
<dbReference type="PROSITE" id="PS51399">
    <property type="entry name" value="SEP"/>
    <property type="match status" value="1"/>
</dbReference>
<dbReference type="PANTHER" id="PTHR23333:SF4">
    <property type="entry name" value="UBX DOMAIN-CONTAINING PROTEIN 11"/>
    <property type="match status" value="1"/>
</dbReference>
<dbReference type="GO" id="GO:0043130">
    <property type="term" value="F:ubiquitin binding"/>
    <property type="evidence" value="ECO:0007669"/>
    <property type="project" value="TreeGrafter"/>
</dbReference>
<dbReference type="EMBL" id="SRLO01000095">
    <property type="protein sequence ID" value="TNN76298.1"/>
    <property type="molecule type" value="Genomic_DNA"/>
</dbReference>
<evidence type="ECO:0000256" key="9">
    <source>
        <dbReference type="ARBA" id="ARBA00081109"/>
    </source>
</evidence>
<dbReference type="PANTHER" id="PTHR23333">
    <property type="entry name" value="UBX DOMAIN CONTAINING PROTEIN"/>
    <property type="match status" value="1"/>
</dbReference>